<organism evidence="3 4">
    <name type="scientific">Hydrogenophaga palleronii</name>
    <dbReference type="NCBI Taxonomy" id="65655"/>
    <lineage>
        <taxon>Bacteria</taxon>
        <taxon>Pseudomonadati</taxon>
        <taxon>Pseudomonadota</taxon>
        <taxon>Betaproteobacteria</taxon>
        <taxon>Burkholderiales</taxon>
        <taxon>Comamonadaceae</taxon>
        <taxon>Hydrogenophaga</taxon>
    </lineage>
</organism>
<keyword evidence="3" id="KW-0378">Hydrolase</keyword>
<keyword evidence="4" id="KW-1185">Reference proteome</keyword>
<name>A0ABU1WVA5_9BURK</name>
<dbReference type="CDD" id="cd01908">
    <property type="entry name" value="YafJ"/>
    <property type="match status" value="1"/>
</dbReference>
<dbReference type="InterPro" id="IPR026869">
    <property type="entry name" value="EgtC-like"/>
</dbReference>
<dbReference type="EMBL" id="JAVDWU010000015">
    <property type="protein sequence ID" value="MDR7152866.1"/>
    <property type="molecule type" value="Genomic_DNA"/>
</dbReference>
<reference evidence="3 4" key="1">
    <citation type="submission" date="2023-07" db="EMBL/GenBank/DDBJ databases">
        <title>Sorghum-associated microbial communities from plants grown in Nebraska, USA.</title>
        <authorList>
            <person name="Schachtman D."/>
        </authorList>
    </citation>
    <scope>NUCLEOTIDE SEQUENCE [LARGE SCALE GENOMIC DNA]</scope>
    <source>
        <strain evidence="3 4">4249</strain>
    </source>
</reference>
<dbReference type="GO" id="GO:0016787">
    <property type="term" value="F:hydrolase activity"/>
    <property type="evidence" value="ECO:0007669"/>
    <property type="project" value="UniProtKB-KW"/>
</dbReference>
<evidence type="ECO:0000313" key="3">
    <source>
        <dbReference type="EMBL" id="MDR7152866.1"/>
    </source>
</evidence>
<dbReference type="Proteomes" id="UP001265700">
    <property type="component" value="Unassembled WGS sequence"/>
</dbReference>
<dbReference type="InterPro" id="IPR029055">
    <property type="entry name" value="Ntn_hydrolases_N"/>
</dbReference>
<protein>
    <submittedName>
        <fullName evidence="3">Glutamine amidotransferase</fullName>
        <ecNumber evidence="3">3.5.1.118</ecNumber>
    </submittedName>
</protein>
<dbReference type="Pfam" id="PF13230">
    <property type="entry name" value="GATase_4"/>
    <property type="match status" value="1"/>
</dbReference>
<dbReference type="PROSITE" id="PS51278">
    <property type="entry name" value="GATASE_TYPE_2"/>
    <property type="match status" value="1"/>
</dbReference>
<dbReference type="Gene3D" id="3.60.20.10">
    <property type="entry name" value="Glutamine Phosphoribosylpyrophosphate, subunit 1, domain 1"/>
    <property type="match status" value="1"/>
</dbReference>
<dbReference type="PANTHER" id="PTHR42824:SF1">
    <property type="entry name" value="GLUTAMINE AMIDOTRANSFERASE YAFJ-RELATED"/>
    <property type="match status" value="1"/>
</dbReference>
<feature type="domain" description="Glutamine amidotransferase type-2" evidence="2">
    <location>
        <begin position="2"/>
        <end position="267"/>
    </location>
</feature>
<gene>
    <name evidence="3" type="ORF">J2W49_004844</name>
</gene>
<evidence type="ECO:0000256" key="1">
    <source>
        <dbReference type="ARBA" id="ARBA00022962"/>
    </source>
</evidence>
<dbReference type="RefSeq" id="WP_310322001.1">
    <property type="nucleotide sequence ID" value="NZ_JAVDWU010000015.1"/>
</dbReference>
<dbReference type="InterPro" id="IPR017932">
    <property type="entry name" value="GATase_2_dom"/>
</dbReference>
<evidence type="ECO:0000313" key="4">
    <source>
        <dbReference type="Proteomes" id="UP001265700"/>
    </source>
</evidence>
<dbReference type="SUPFAM" id="SSF56235">
    <property type="entry name" value="N-terminal nucleophile aminohydrolases (Ntn hydrolases)"/>
    <property type="match status" value="1"/>
</dbReference>
<sequence length="272" mass="29275">MCELLALSSSRPARLNFSLKTLAAHSAEPGVAPDGWGVAFYDGPDVALFRQAAPAAGSRLVRFLESQGPRTELAISHIRHATQGRLSLANTQPFSRAMAGRMHVFAHNGHLQGIRDSGLKLLGPSLPVGETDSEWAFGLLLERLQALWGRNTPPTVADRHTVLGAFATEMRALGPANFLYADGDALFVHADRRKQQLSGKTAAPGLWVLQKKCALQQPRRSAEEQANQVGVAVEPAEQFLTLVASVPLTDEAWVPLAQGELLVVREGSVITP</sequence>
<dbReference type="PANTHER" id="PTHR42824">
    <property type="entry name" value="GLUTAMINE AMIDOTRANSFERASE"/>
    <property type="match status" value="1"/>
</dbReference>
<keyword evidence="1 3" id="KW-0315">Glutamine amidotransferase</keyword>
<evidence type="ECO:0000259" key="2">
    <source>
        <dbReference type="PROSITE" id="PS51278"/>
    </source>
</evidence>
<accession>A0ABU1WVA5</accession>
<dbReference type="EC" id="3.5.1.118" evidence="3"/>
<proteinExistence type="predicted"/>
<comment type="caution">
    <text evidence="3">The sequence shown here is derived from an EMBL/GenBank/DDBJ whole genome shotgun (WGS) entry which is preliminary data.</text>
</comment>